<feature type="transmembrane region" description="Helical" evidence="13">
    <location>
        <begin position="872"/>
        <end position="891"/>
    </location>
</feature>
<reference evidence="15 16" key="1">
    <citation type="submission" date="2017-12" db="EMBL/GenBank/DDBJ databases">
        <title>Gene loss provides genomic basis for host adaptation in cereal stripe rust fungi.</title>
        <authorList>
            <person name="Xia C."/>
        </authorList>
    </citation>
    <scope>NUCLEOTIDE SEQUENCE [LARGE SCALE GENOMIC DNA]</scope>
    <source>
        <strain evidence="15 16">93TX-2</strain>
    </source>
</reference>
<keyword evidence="9" id="KW-0469">Meiosis</keyword>
<evidence type="ECO:0000256" key="1">
    <source>
        <dbReference type="ARBA" id="ARBA00004141"/>
    </source>
</evidence>
<dbReference type="PRINTS" id="PR00300">
    <property type="entry name" value="CLPPROTEASEA"/>
</dbReference>
<dbReference type="PROSITE" id="PS00674">
    <property type="entry name" value="AAA"/>
    <property type="match status" value="1"/>
</dbReference>
<dbReference type="SMART" id="SM00382">
    <property type="entry name" value="AAA"/>
    <property type="match status" value="1"/>
</dbReference>
<dbReference type="VEuPathDB" id="FungiDB:PSTT_03748"/>
<feature type="region of interest" description="Disordered" evidence="12">
    <location>
        <begin position="468"/>
        <end position="490"/>
    </location>
</feature>
<dbReference type="Pfam" id="PF01529">
    <property type="entry name" value="DHHC"/>
    <property type="match status" value="1"/>
</dbReference>
<dbReference type="InterPro" id="IPR058249">
    <property type="entry name" value="Pch2_C"/>
</dbReference>
<comment type="similarity">
    <text evidence="2">Belongs to the AAA ATPase family. PCH2 subfamily.</text>
</comment>
<dbReference type="GO" id="GO:0007131">
    <property type="term" value="P:reciprocal meiotic recombination"/>
    <property type="evidence" value="ECO:0007669"/>
    <property type="project" value="TreeGrafter"/>
</dbReference>
<feature type="compositionally biased region" description="Low complexity" evidence="12">
    <location>
        <begin position="625"/>
        <end position="645"/>
    </location>
</feature>
<accession>A0A2S4WJ60</accession>
<dbReference type="SUPFAM" id="SSF52540">
    <property type="entry name" value="P-loop containing nucleoside triphosphate hydrolases"/>
    <property type="match status" value="1"/>
</dbReference>
<evidence type="ECO:0000256" key="2">
    <source>
        <dbReference type="ARBA" id="ARBA00007271"/>
    </source>
</evidence>
<dbReference type="VEuPathDB" id="FungiDB:PSHT_02074"/>
<reference evidence="16" key="2">
    <citation type="journal article" date="2018" name="BMC Genomics">
        <title>Genomic insights into host adaptation between the wheat stripe rust pathogen (Puccinia striiformis f. sp. tritici) and the barley stripe rust pathogen (Puccinia striiformis f. sp. hordei).</title>
        <authorList>
            <person name="Xia C."/>
            <person name="Wang M."/>
            <person name="Yin C."/>
            <person name="Cornejo O.E."/>
            <person name="Hulbert S.H."/>
            <person name="Chen X."/>
        </authorList>
    </citation>
    <scope>NUCLEOTIDE SEQUENCE [LARGE SCALE GENOMIC DNA]</scope>
    <source>
        <strain evidence="16">93TX-2</strain>
    </source>
</reference>
<dbReference type="GO" id="GO:0005524">
    <property type="term" value="F:ATP binding"/>
    <property type="evidence" value="ECO:0007669"/>
    <property type="project" value="UniProtKB-KW"/>
</dbReference>
<dbReference type="OrthoDB" id="10042665at2759"/>
<evidence type="ECO:0000256" key="13">
    <source>
        <dbReference type="SAM" id="Phobius"/>
    </source>
</evidence>
<sequence>MDRLLLAAPPPPPSTSRASEGAAKRKREIEGDTKTQMSFHTTTTTAIEAIEQADVDGDELDEESESLTKDIHHDLTENDELDSNQDIDHLPTLIEDDQEDEEQDIDTTHIKYSLHIEVRLRSNSTILYDTVRRSIGKYITDNYTTLETHTFIRGWEEHKFLINEVYSVYCSECAKPTRLVTISSVNLSIHVYELPIEGADKISKLCANPSSENGQDDDQDDDDEEEGVGDVAASRIELPANKYEGVWESLIYEEGLKIKLLNYIYSSIIFAEQNVNSNLISWHRLILLHGPPGTGKTSLCKALSQKVSIRLSGIYQKTELVEINSHSLFSKWFSESGKLVHSLFTKIEQIAENVDVFVLVLIDEVESLAGSRSSGATGSEPSDALRATLDKLRYYKNVLVLTTSNLTGSIDEAFLDRADIKQFIDLPSPEAVYWILRTCLQELIQTKIISPRKFLDYKEAVMVGDQLTDGSRARTDQATGDGKSKRSRQSSLRLLAVAEAASGMSGRSLRRLPLLAHARTAVARSSSGDHPILPIDLYLDGMLEVVREQKAGANSNHSHHFAPLLQKNDEFNQETLSDPGGTLDLLLPRGGCTAEQQEQQSIDYHQPSTGHLITLVFTPPGYANQQLQPSPHPYLSPSSTTSSTHNIYGSPVGSIHSQEEQQAEHEEEEGDPTLFVHQPARTVSPVQTSDTHLTMTSNHLQFNLSKPSPVFIPKTSQHLTPNIQTTHPSKEIKPALTSKKKKKKKKITINQSIRNLESNPEFTEFINHNFLLHLDDQFYLGFNTQSKFCKRCKIFKPPRSHHCRRCDACVLKMDHHCPWIGRCVGSHNYKFFLNFLQWSSIYCISIFVSITIKLINNQNDRTNENNSRESEILISTIIISGTFLIFISSLYSTHLYLILNGLTTLEHLSDRKFVTELADQIPTKFPITQEEESTNPKPMRSRIWGYFFRRRVTKSINTSFQSYRQKIILKNFLISNQFTTPPPIEEPTNYLNNSLTPHSSKLYFYQYNWKEVMGRSWIAWILPIRPIFDHRHSHQSSHSA</sequence>
<proteinExistence type="inferred from homology"/>
<dbReference type="Pfam" id="PF23242">
    <property type="entry name" value="AAA_lid_TRIP13_C"/>
    <property type="match status" value="1"/>
</dbReference>
<dbReference type="PANTHER" id="PTHR45991">
    <property type="entry name" value="PACHYTENE CHECKPOINT PROTEIN 2"/>
    <property type="match status" value="1"/>
</dbReference>
<organism evidence="15 16">
    <name type="scientific">Puccinia striiformis</name>
    <dbReference type="NCBI Taxonomy" id="27350"/>
    <lineage>
        <taxon>Eukaryota</taxon>
        <taxon>Fungi</taxon>
        <taxon>Dikarya</taxon>
        <taxon>Basidiomycota</taxon>
        <taxon>Pucciniomycotina</taxon>
        <taxon>Pucciniomycetes</taxon>
        <taxon>Pucciniales</taxon>
        <taxon>Pucciniaceae</taxon>
        <taxon>Puccinia</taxon>
    </lineage>
</organism>
<keyword evidence="5" id="KW-0067">ATP-binding</keyword>
<keyword evidence="3 13" id="KW-0812">Transmembrane</keyword>
<dbReference type="GO" id="GO:0016020">
    <property type="term" value="C:membrane"/>
    <property type="evidence" value="ECO:0007669"/>
    <property type="project" value="UniProtKB-SubCell"/>
</dbReference>
<evidence type="ECO:0000313" key="16">
    <source>
        <dbReference type="Proteomes" id="UP000238274"/>
    </source>
</evidence>
<dbReference type="GO" id="GO:0005694">
    <property type="term" value="C:chromosome"/>
    <property type="evidence" value="ECO:0007669"/>
    <property type="project" value="TreeGrafter"/>
</dbReference>
<dbReference type="GO" id="GO:0019706">
    <property type="term" value="F:protein-cysteine S-palmitoyltransferase activity"/>
    <property type="evidence" value="ECO:0007669"/>
    <property type="project" value="UniProtKB-EC"/>
</dbReference>
<evidence type="ECO:0000256" key="7">
    <source>
        <dbReference type="ARBA" id="ARBA00023136"/>
    </source>
</evidence>
<dbReference type="AlphaFoldDB" id="A0A2S4WJ60"/>
<evidence type="ECO:0000313" key="15">
    <source>
        <dbReference type="EMBL" id="POW21779.1"/>
    </source>
</evidence>
<feature type="region of interest" description="Disordered" evidence="12">
    <location>
        <begin position="1"/>
        <end position="37"/>
    </location>
</feature>
<evidence type="ECO:0000256" key="5">
    <source>
        <dbReference type="ARBA" id="ARBA00022840"/>
    </source>
</evidence>
<dbReference type="Proteomes" id="UP000238274">
    <property type="component" value="Unassembled WGS sequence"/>
</dbReference>
<dbReference type="PANTHER" id="PTHR45991:SF1">
    <property type="entry name" value="PACHYTENE CHECKPOINT PROTEIN 2 HOMOLOG"/>
    <property type="match status" value="1"/>
</dbReference>
<dbReference type="InterPro" id="IPR003960">
    <property type="entry name" value="ATPase_AAA_CS"/>
</dbReference>
<evidence type="ECO:0000256" key="3">
    <source>
        <dbReference type="ARBA" id="ARBA00022692"/>
    </source>
</evidence>
<dbReference type="InterPro" id="IPR027417">
    <property type="entry name" value="P-loop_NTPase"/>
</dbReference>
<evidence type="ECO:0000256" key="12">
    <source>
        <dbReference type="SAM" id="MobiDB-lite"/>
    </source>
</evidence>
<protein>
    <recommendedName>
        <fullName evidence="14">AAA+ ATPase domain-containing protein</fullName>
    </recommendedName>
</protein>
<dbReference type="InterPro" id="IPR001594">
    <property type="entry name" value="Palmitoyltrfase_DHHC"/>
</dbReference>
<keyword evidence="4" id="KW-0547">Nucleotide-binding</keyword>
<dbReference type="InterPro" id="IPR003593">
    <property type="entry name" value="AAA+_ATPase"/>
</dbReference>
<dbReference type="InterPro" id="IPR001270">
    <property type="entry name" value="ClpA/B"/>
</dbReference>
<evidence type="ECO:0000256" key="4">
    <source>
        <dbReference type="ARBA" id="ARBA00022741"/>
    </source>
</evidence>
<gene>
    <name evidence="15" type="ORF">PSHT_02074</name>
</gene>
<name>A0A2S4WJ60_9BASI</name>
<dbReference type="Pfam" id="PF00004">
    <property type="entry name" value="AAA"/>
    <property type="match status" value="1"/>
</dbReference>
<comment type="catalytic activity">
    <reaction evidence="11">
        <text>L-cysteinyl-[protein] + hexadecanoyl-CoA = S-hexadecanoyl-L-cysteinyl-[protein] + CoA</text>
        <dbReference type="Rhea" id="RHEA:36683"/>
        <dbReference type="Rhea" id="RHEA-COMP:10131"/>
        <dbReference type="Rhea" id="RHEA-COMP:11032"/>
        <dbReference type="ChEBI" id="CHEBI:29950"/>
        <dbReference type="ChEBI" id="CHEBI:57287"/>
        <dbReference type="ChEBI" id="CHEBI:57379"/>
        <dbReference type="ChEBI" id="CHEBI:74151"/>
        <dbReference type="EC" id="2.3.1.225"/>
    </reaction>
</comment>
<dbReference type="InterPro" id="IPR044539">
    <property type="entry name" value="Pch2-like"/>
</dbReference>
<dbReference type="EMBL" id="PKSM01000017">
    <property type="protein sequence ID" value="POW21779.1"/>
    <property type="molecule type" value="Genomic_DNA"/>
</dbReference>
<keyword evidence="16" id="KW-1185">Reference proteome</keyword>
<comment type="caution">
    <text evidence="15">The sequence shown here is derived from an EMBL/GenBank/DDBJ whole genome shotgun (WGS) entry which is preliminary data.</text>
</comment>
<feature type="region of interest" description="Disordered" evidence="12">
    <location>
        <begin position="621"/>
        <end position="670"/>
    </location>
</feature>
<evidence type="ECO:0000256" key="9">
    <source>
        <dbReference type="ARBA" id="ARBA00023254"/>
    </source>
</evidence>
<dbReference type="GO" id="GO:0005634">
    <property type="term" value="C:nucleus"/>
    <property type="evidence" value="ECO:0007669"/>
    <property type="project" value="TreeGrafter"/>
</dbReference>
<evidence type="ECO:0000256" key="8">
    <source>
        <dbReference type="ARBA" id="ARBA00023139"/>
    </source>
</evidence>
<keyword evidence="10" id="KW-0449">Lipoprotein</keyword>
<evidence type="ECO:0000256" key="6">
    <source>
        <dbReference type="ARBA" id="ARBA00022989"/>
    </source>
</evidence>
<dbReference type="VEuPathDB" id="FungiDB:PSTT_15116"/>
<reference evidence="16" key="3">
    <citation type="journal article" date="2018" name="Mol. Plant Microbe Interact.">
        <title>Genome sequence resources for the wheat stripe rust pathogen (Puccinia striiformis f. sp. tritici) and the barley stripe rust pathogen (Puccinia striiformis f. sp. hordei).</title>
        <authorList>
            <person name="Xia C."/>
            <person name="Wang M."/>
            <person name="Yin C."/>
            <person name="Cornejo O.E."/>
            <person name="Hulbert S.H."/>
            <person name="Chen X."/>
        </authorList>
    </citation>
    <scope>NUCLEOTIDE SEQUENCE [LARGE SCALE GENOMIC DNA]</scope>
    <source>
        <strain evidence="16">93TX-2</strain>
    </source>
</reference>
<dbReference type="GO" id="GO:0016887">
    <property type="term" value="F:ATP hydrolysis activity"/>
    <property type="evidence" value="ECO:0007669"/>
    <property type="project" value="InterPro"/>
</dbReference>
<comment type="subcellular location">
    <subcellularLocation>
        <location evidence="1">Membrane</location>
        <topology evidence="1">Multi-pass membrane protein</topology>
    </subcellularLocation>
</comment>
<keyword evidence="7 13" id="KW-0472">Membrane</keyword>
<dbReference type="GO" id="GO:0051598">
    <property type="term" value="P:meiotic recombination checkpoint signaling"/>
    <property type="evidence" value="ECO:0007669"/>
    <property type="project" value="TreeGrafter"/>
</dbReference>
<keyword evidence="6 13" id="KW-1133">Transmembrane helix</keyword>
<feature type="domain" description="AAA+ ATPase" evidence="14">
    <location>
        <begin position="282"/>
        <end position="428"/>
    </location>
</feature>
<keyword evidence="8" id="KW-0564">Palmitate</keyword>
<feature type="compositionally biased region" description="Acidic residues" evidence="12">
    <location>
        <begin position="214"/>
        <end position="228"/>
    </location>
</feature>
<dbReference type="Pfam" id="PF23563">
    <property type="entry name" value="TRIP13_N"/>
    <property type="match status" value="1"/>
</dbReference>
<feature type="region of interest" description="Disordered" evidence="12">
    <location>
        <begin position="207"/>
        <end position="231"/>
    </location>
</feature>
<evidence type="ECO:0000256" key="10">
    <source>
        <dbReference type="ARBA" id="ARBA00023288"/>
    </source>
</evidence>
<evidence type="ECO:0000259" key="14">
    <source>
        <dbReference type="SMART" id="SM00382"/>
    </source>
</evidence>
<feature type="transmembrane region" description="Helical" evidence="13">
    <location>
        <begin position="831"/>
        <end position="852"/>
    </location>
</feature>
<dbReference type="PROSITE" id="PS50216">
    <property type="entry name" value="DHHC"/>
    <property type="match status" value="1"/>
</dbReference>
<dbReference type="Gene3D" id="3.40.50.300">
    <property type="entry name" value="P-loop containing nucleotide triphosphate hydrolases"/>
    <property type="match status" value="1"/>
</dbReference>
<evidence type="ECO:0000256" key="11">
    <source>
        <dbReference type="ARBA" id="ARBA00048048"/>
    </source>
</evidence>
<dbReference type="InterPro" id="IPR003959">
    <property type="entry name" value="ATPase_AAA_core"/>
</dbReference>